<name>A0A023X0F6_RUBRA</name>
<dbReference type="PANTHER" id="PTHR11527">
    <property type="entry name" value="HEAT-SHOCK PROTEIN 20 FAMILY MEMBER"/>
    <property type="match status" value="1"/>
</dbReference>
<dbReference type="STRING" id="42256.RradSPS_0398"/>
<proteinExistence type="inferred from homology"/>
<feature type="region of interest" description="Disordered" evidence="3">
    <location>
        <begin position="148"/>
        <end position="175"/>
    </location>
</feature>
<organism evidence="5 7">
    <name type="scientific">Rubrobacter radiotolerans</name>
    <name type="common">Arthrobacter radiotolerans</name>
    <dbReference type="NCBI Taxonomy" id="42256"/>
    <lineage>
        <taxon>Bacteria</taxon>
        <taxon>Bacillati</taxon>
        <taxon>Actinomycetota</taxon>
        <taxon>Rubrobacteria</taxon>
        <taxon>Rubrobacterales</taxon>
        <taxon>Rubrobacteraceae</taxon>
        <taxon>Rubrobacter</taxon>
    </lineage>
</organism>
<dbReference type="OrthoDB" id="3855217at2"/>
<dbReference type="InterPro" id="IPR002068">
    <property type="entry name" value="A-crystallin/Hsp20_dom"/>
</dbReference>
<evidence type="ECO:0000259" key="4">
    <source>
        <dbReference type="PROSITE" id="PS01031"/>
    </source>
</evidence>
<evidence type="ECO:0000313" key="7">
    <source>
        <dbReference type="Proteomes" id="UP000025229"/>
    </source>
</evidence>
<dbReference type="PROSITE" id="PS01031">
    <property type="entry name" value="SHSP"/>
    <property type="match status" value="1"/>
</dbReference>
<dbReference type="RefSeq" id="WP_084264041.1">
    <property type="nucleotide sequence ID" value="NZ_CP007514.1"/>
</dbReference>
<comment type="similarity">
    <text evidence="1 2">Belongs to the small heat shock protein (HSP20) family.</text>
</comment>
<dbReference type="SUPFAM" id="SSF49764">
    <property type="entry name" value="HSP20-like chaperones"/>
    <property type="match status" value="1"/>
</dbReference>
<dbReference type="AlphaFoldDB" id="A0A023X0F6"/>
<dbReference type="InterPro" id="IPR008978">
    <property type="entry name" value="HSP20-like_chaperone"/>
</dbReference>
<dbReference type="CDD" id="cd06464">
    <property type="entry name" value="ACD_sHsps-like"/>
    <property type="match status" value="1"/>
</dbReference>
<dbReference type="InterPro" id="IPR031107">
    <property type="entry name" value="Small_HSP"/>
</dbReference>
<protein>
    <submittedName>
        <fullName evidence="6">Hsp20/alpha crystallin family protein</fullName>
    </submittedName>
    <submittedName>
        <fullName evidence="5">Molecular chaperone (Small heat shock protein)</fullName>
    </submittedName>
</protein>
<dbReference type="Proteomes" id="UP000025229">
    <property type="component" value="Chromosome"/>
</dbReference>
<gene>
    <name evidence="5" type="ORF">RradSPS_0398</name>
    <name evidence="6" type="ORF">SIL72_03525</name>
</gene>
<reference evidence="6" key="2">
    <citation type="submission" date="2023-11" db="EMBL/GenBank/DDBJ databases">
        <title>MicrobeMod: A computational toolkit for identifying prokaryotic methylation and restriction-modification with nanopore sequencing.</title>
        <authorList>
            <person name="Crits-Christoph A."/>
            <person name="Kang S.C."/>
            <person name="Lee H."/>
            <person name="Ostrov N."/>
        </authorList>
    </citation>
    <scope>NUCLEOTIDE SEQUENCE</scope>
    <source>
        <strain evidence="6">ATCC 51242</strain>
    </source>
</reference>
<keyword evidence="7" id="KW-1185">Reference proteome</keyword>
<reference evidence="5 7" key="1">
    <citation type="submission" date="2014-03" db="EMBL/GenBank/DDBJ databases">
        <title>Complete genome sequence of the Radio-Resistant Rubrobacter radiotolerans RSPS-4.</title>
        <authorList>
            <person name="Egas C.C."/>
            <person name="Barroso C.C."/>
            <person name="Froufe H.J.C."/>
            <person name="Pacheco J.J."/>
            <person name="Albuquerque L.L."/>
            <person name="da Costa M.M.S."/>
        </authorList>
    </citation>
    <scope>NUCLEOTIDE SEQUENCE [LARGE SCALE GENOMIC DNA]</scope>
    <source>
        <strain evidence="5 7">RSPS-4</strain>
    </source>
</reference>
<feature type="domain" description="SHSP" evidence="4">
    <location>
        <begin position="38"/>
        <end position="151"/>
    </location>
</feature>
<dbReference type="eggNOG" id="COG0071">
    <property type="taxonomic scope" value="Bacteria"/>
</dbReference>
<dbReference type="EMBL" id="JAWXXX010000001">
    <property type="protein sequence ID" value="MDX5893095.1"/>
    <property type="molecule type" value="Genomic_DNA"/>
</dbReference>
<accession>A0A023X0F6</accession>
<dbReference type="EMBL" id="CP007514">
    <property type="protein sequence ID" value="AHY45681.1"/>
    <property type="molecule type" value="Genomic_DNA"/>
</dbReference>
<evidence type="ECO:0000256" key="1">
    <source>
        <dbReference type="PROSITE-ProRule" id="PRU00285"/>
    </source>
</evidence>
<dbReference type="KEGG" id="rrd:RradSPS_0398"/>
<dbReference type="Gene3D" id="2.60.40.790">
    <property type="match status" value="1"/>
</dbReference>
<evidence type="ECO:0000313" key="6">
    <source>
        <dbReference type="EMBL" id="MDX5893095.1"/>
    </source>
</evidence>
<evidence type="ECO:0000313" key="5">
    <source>
        <dbReference type="EMBL" id="AHY45681.1"/>
    </source>
</evidence>
<dbReference type="Pfam" id="PF00011">
    <property type="entry name" value="HSP20"/>
    <property type="match status" value="1"/>
</dbReference>
<evidence type="ECO:0000256" key="3">
    <source>
        <dbReference type="SAM" id="MobiDB-lite"/>
    </source>
</evidence>
<keyword evidence="5" id="KW-0346">Stress response</keyword>
<sequence length="175" mass="19364">MMSPYRGRGFYDVQSEVNRLFDQMFGGLARQAGTQQRQPAVEWAPSIDVLQREGDLVIRAEIPGVRSEDVDVTLHDGVLTLSGKREEAREEERGGYLVRERRSGSFRRSLQLPEGVDESAVRARFENGVLEVTVEGAAAVREPKRIRIESAEGSGGDVEVQGAEEKSEGDSDQQS</sequence>
<dbReference type="HOGENOM" id="CLU_046737_12_0_11"/>
<evidence type="ECO:0000256" key="2">
    <source>
        <dbReference type="RuleBase" id="RU003616"/>
    </source>
</evidence>
<dbReference type="Proteomes" id="UP001281130">
    <property type="component" value="Unassembled WGS sequence"/>
</dbReference>